<reference evidence="7 8" key="1">
    <citation type="submission" date="2016-12" db="EMBL/GenBank/DDBJ databases">
        <title>The genomes of Aspergillus section Nigri reveals drivers in fungal speciation.</title>
        <authorList>
            <consortium name="DOE Joint Genome Institute"/>
            <person name="Vesth T.C."/>
            <person name="Nybo J."/>
            <person name="Theobald S."/>
            <person name="Brandl J."/>
            <person name="Frisvad J.C."/>
            <person name="Nielsen K.F."/>
            <person name="Lyhne E.K."/>
            <person name="Kogle M.E."/>
            <person name="Kuo A."/>
            <person name="Riley R."/>
            <person name="Clum A."/>
            <person name="Nolan M."/>
            <person name="Lipzen A."/>
            <person name="Salamov A."/>
            <person name="Henrissat B."/>
            <person name="Wiebenga A."/>
            <person name="De Vries R.P."/>
            <person name="Grigoriev I.V."/>
            <person name="Mortensen U.H."/>
            <person name="Andersen M.R."/>
            <person name="Baker S.E."/>
        </authorList>
    </citation>
    <scope>NUCLEOTIDE SEQUENCE [LARGE SCALE GENOMIC DNA]</scope>
    <source>
        <strain evidence="7 8">CBS 115572</strain>
    </source>
</reference>
<keyword evidence="2 5" id="KW-0812">Transmembrane</keyword>
<dbReference type="Gene3D" id="2.170.270.10">
    <property type="entry name" value="SET domain"/>
    <property type="match status" value="1"/>
</dbReference>
<feature type="domain" description="SET" evidence="6">
    <location>
        <begin position="30"/>
        <end position="305"/>
    </location>
</feature>
<keyword evidence="8" id="KW-1185">Reference proteome</keyword>
<dbReference type="GO" id="GO:0016020">
    <property type="term" value="C:membrane"/>
    <property type="evidence" value="ECO:0007669"/>
    <property type="project" value="UniProtKB-SubCell"/>
</dbReference>
<feature type="transmembrane region" description="Helical" evidence="5">
    <location>
        <begin position="654"/>
        <end position="678"/>
    </location>
</feature>
<dbReference type="InterPro" id="IPR004841">
    <property type="entry name" value="AA-permease/SLC12A_dom"/>
</dbReference>
<evidence type="ECO:0000259" key="6">
    <source>
        <dbReference type="PROSITE" id="PS50280"/>
    </source>
</evidence>
<evidence type="ECO:0000256" key="4">
    <source>
        <dbReference type="ARBA" id="ARBA00023136"/>
    </source>
</evidence>
<evidence type="ECO:0000313" key="7">
    <source>
        <dbReference type="EMBL" id="PWY67612.1"/>
    </source>
</evidence>
<feature type="transmembrane region" description="Helical" evidence="5">
    <location>
        <begin position="699"/>
        <end position="716"/>
    </location>
</feature>
<feature type="transmembrane region" description="Helical" evidence="5">
    <location>
        <begin position="594"/>
        <end position="615"/>
    </location>
</feature>
<comment type="caution">
    <text evidence="7">The sequence shown here is derived from an EMBL/GenBank/DDBJ whole genome shotgun (WGS) entry which is preliminary data.</text>
</comment>
<feature type="transmembrane region" description="Helical" evidence="5">
    <location>
        <begin position="541"/>
        <end position="565"/>
    </location>
</feature>
<dbReference type="PROSITE" id="PS50280">
    <property type="entry name" value="SET"/>
    <property type="match status" value="1"/>
</dbReference>
<proteinExistence type="predicted"/>
<feature type="transmembrane region" description="Helical" evidence="5">
    <location>
        <begin position="472"/>
        <end position="491"/>
    </location>
</feature>
<organism evidence="7 8">
    <name type="scientific">Aspergillus sclerotioniger CBS 115572</name>
    <dbReference type="NCBI Taxonomy" id="1450535"/>
    <lineage>
        <taxon>Eukaryota</taxon>
        <taxon>Fungi</taxon>
        <taxon>Dikarya</taxon>
        <taxon>Ascomycota</taxon>
        <taxon>Pezizomycotina</taxon>
        <taxon>Eurotiomycetes</taxon>
        <taxon>Eurotiomycetidae</taxon>
        <taxon>Eurotiales</taxon>
        <taxon>Aspergillaceae</taxon>
        <taxon>Aspergillus</taxon>
        <taxon>Aspergillus subgen. Circumdati</taxon>
    </lineage>
</organism>
<dbReference type="PANTHER" id="PTHR43341">
    <property type="entry name" value="AMINO ACID PERMEASE"/>
    <property type="match status" value="1"/>
</dbReference>
<feature type="transmembrane region" description="Helical" evidence="5">
    <location>
        <begin position="776"/>
        <end position="798"/>
    </location>
</feature>
<name>A0A317V484_9EURO</name>
<dbReference type="EMBL" id="MSFK01000047">
    <property type="protein sequence ID" value="PWY67612.1"/>
    <property type="molecule type" value="Genomic_DNA"/>
</dbReference>
<comment type="subcellular location">
    <subcellularLocation>
        <location evidence="1">Membrane</location>
        <topology evidence="1">Multi-pass membrane protein</topology>
    </subcellularLocation>
</comment>
<dbReference type="Pfam" id="PF00324">
    <property type="entry name" value="AA_permease"/>
    <property type="match status" value="1"/>
</dbReference>
<accession>A0A317V484</accession>
<evidence type="ECO:0000256" key="1">
    <source>
        <dbReference type="ARBA" id="ARBA00004141"/>
    </source>
</evidence>
<feature type="transmembrane region" description="Helical" evidence="5">
    <location>
        <begin position="804"/>
        <end position="825"/>
    </location>
</feature>
<dbReference type="CDD" id="cd20071">
    <property type="entry name" value="SET_SMYD"/>
    <property type="match status" value="1"/>
</dbReference>
<feature type="transmembrane region" description="Helical" evidence="5">
    <location>
        <begin position="441"/>
        <end position="466"/>
    </location>
</feature>
<dbReference type="SUPFAM" id="SSF82199">
    <property type="entry name" value="SET domain"/>
    <property type="match status" value="1"/>
</dbReference>
<dbReference type="InterPro" id="IPR050524">
    <property type="entry name" value="APC_YAT"/>
</dbReference>
<dbReference type="STRING" id="1450535.A0A317V484"/>
<feature type="transmembrane region" description="Helical" evidence="5">
    <location>
        <begin position="503"/>
        <end position="521"/>
    </location>
</feature>
<evidence type="ECO:0000313" key="8">
    <source>
        <dbReference type="Proteomes" id="UP000246702"/>
    </source>
</evidence>
<dbReference type="GeneID" id="37116913"/>
<sequence length="864" mass="95651">MNSPPSTVEKRLLATAEHLVGRNRAPWVHPNLEQGVVPVKGRQLRASQAIRKGELLLVDVPYAVIPVVDDPASSDGLLCSNPACSRQTQCGSGRIACPKRCIADVVWCSSACQELDEARHGFECTWLQRYAGPVRAKWGEYDFGMLWLIVRILASRQEELQHGGGHVNETSPRFQGGWDSIQEFCGSTESWSHAQIRSWTALVKKYLRSGPVLPHDLTADEIVALICREEANSFGLYPRETGVFPVPEPSVDRGDQYGAAVYPRAAIANHSCCPNIMHKPDHQGRMVFTASRDIAAGEECCISYFDLTKRVELKERRDHLQGLFRTGASTAEVSDHESQSQSQASPIMASGSQHLHRKLRGKEVQLFAVGGAIGTSLFVQMGAVLPKGGPAGLFLGFVAYGTIILAVNQCFAEMVCYLPIPSPFVRLAGHWVDDALSFAMGWNFFFTMALGIPYEIVALNVLLTYWTDRVPVAAVVVIVMVLYAILNTLTVRYFGVSEFYLSFFKIILMLGLILYTFITMVGGNPDHDAYGFRYWNDPGAFVSYIVPGSVGRFCGVLVCMVQASFTMVGPEYISMAAAEAERPRRVMRKAYSSFVWRLMLFFILGALCIGIVIPYNDPILAATLAGTRKGSGTGAASPYVISMTHFNIPILPSIINFLIMTSVFSAGNNLVFSAARTLHGMALTGKAPHFFSHCNRHGLPYNAILFSLSFCCLAFLQVNTSSATVLTWLVGVITASYLLNYLGTCITYLHFYSALRVQNIPRDMLPYKGYFQPYAAWYAVFGTGIMTLILGFELFIHGEWDTTTFFLDYTMVGFFVLAGVGWKVFRGTRYVWPREADLGVGGLRDEIDEGKREGWRGVWDGLFE</sequence>
<dbReference type="GO" id="GO:0015171">
    <property type="term" value="F:amino acid transmembrane transporter activity"/>
    <property type="evidence" value="ECO:0007669"/>
    <property type="project" value="TreeGrafter"/>
</dbReference>
<dbReference type="Pfam" id="PF00856">
    <property type="entry name" value="SET"/>
    <property type="match status" value="1"/>
</dbReference>
<dbReference type="Proteomes" id="UP000246702">
    <property type="component" value="Unassembled WGS sequence"/>
</dbReference>
<dbReference type="PANTHER" id="PTHR43341:SF6">
    <property type="entry name" value="AMINO ACID TRANSPORTER (EUROFUNG)"/>
    <property type="match status" value="1"/>
</dbReference>
<dbReference type="Gene3D" id="1.20.1740.10">
    <property type="entry name" value="Amino acid/polyamine transporter I"/>
    <property type="match status" value="1"/>
</dbReference>
<dbReference type="InterPro" id="IPR001214">
    <property type="entry name" value="SET_dom"/>
</dbReference>
<protein>
    <submittedName>
        <fullName evidence="7">General amino acid permease</fullName>
    </submittedName>
</protein>
<evidence type="ECO:0000256" key="3">
    <source>
        <dbReference type="ARBA" id="ARBA00022989"/>
    </source>
</evidence>
<gene>
    <name evidence="7" type="ORF">BO94DRAFT_570001</name>
</gene>
<dbReference type="RefSeq" id="XP_025461961.1">
    <property type="nucleotide sequence ID" value="XM_025614770.1"/>
</dbReference>
<evidence type="ECO:0000256" key="2">
    <source>
        <dbReference type="ARBA" id="ARBA00022692"/>
    </source>
</evidence>
<evidence type="ECO:0000256" key="5">
    <source>
        <dbReference type="SAM" id="Phobius"/>
    </source>
</evidence>
<dbReference type="AlphaFoldDB" id="A0A317V484"/>
<dbReference type="SMART" id="SM00317">
    <property type="entry name" value="SET"/>
    <property type="match status" value="1"/>
</dbReference>
<feature type="transmembrane region" description="Helical" evidence="5">
    <location>
        <begin position="728"/>
        <end position="755"/>
    </location>
</feature>
<dbReference type="Gene3D" id="6.10.140.2220">
    <property type="match status" value="1"/>
</dbReference>
<dbReference type="Gene3D" id="1.10.220.160">
    <property type="match status" value="1"/>
</dbReference>
<keyword evidence="3 5" id="KW-1133">Transmembrane helix</keyword>
<dbReference type="InterPro" id="IPR046341">
    <property type="entry name" value="SET_dom_sf"/>
</dbReference>
<dbReference type="OrthoDB" id="10062876at2759"/>
<keyword evidence="4 5" id="KW-0472">Membrane</keyword>